<dbReference type="EMBL" id="SDEE01000531">
    <property type="protein sequence ID" value="RXW15614.1"/>
    <property type="molecule type" value="Genomic_DNA"/>
</dbReference>
<gene>
    <name evidence="1" type="ORF">EST38_g10242</name>
</gene>
<accession>A0A4Q2DAR2</accession>
<sequence>MPVSEVIERAKKGNLPFVKRLSELAKENFSLDKLDVFIAHIATIDRARVPTNLKQADAGWMSFLALADLRRWILLNPPLRNQTVKRIKSVLRSIEYWAHWSIRSYPESYVDGKFVPEMKTDSQVTACLNTARVFYELMVVDDELFEAMKESKDTLNLALIWWTTTSNNEPPIIACQIASFDKDFSRGDLLTEAFFELAVQNPKGIAQALLSNRVCDVDLFTKRTIQRMRMALKLEYVNDPTYIKPGAKIENRFIQCVVDATNNVLSADPRIARSFIDARAPGIFMGVLSEFSKRMVKEYERRARLVDKSSLERMAKVVLRPAECIVTWATCISSPLFFTILDVLDNGLVEMLGNCVSMKLKSVKLEHSDSLPILLRTFNRVWSAYPKVLPTLFREYSKYLHTAALKHGYTAELTDSIMPVYLGMKNHSQYLKQKHRVDVCDHLNHYEVRDQTLKVRLPPKTNMRSFQLSIILYKYEIRAPLQGLGAGVQSGGKQVAIMDMTSPLEMKFEMLDEFIKSSSSLIPKYKKKRYNDLIARFRDSQTTLEDDDGSAESRFSDSRLMDGIFRFGELNAHLLVLFRRSRERGLSGLNPHQKNELNQLISDGFLNHDPKKAKSDFDVECSLVYFSPFIDTQPFKTWTRAKYPIG</sequence>
<keyword evidence="2" id="KW-1185">Reference proteome</keyword>
<protein>
    <submittedName>
        <fullName evidence="1">Uncharacterized protein</fullName>
    </submittedName>
</protein>
<dbReference type="OrthoDB" id="5945798at2759"/>
<organism evidence="1 2">
    <name type="scientific">Candolleomyces aberdarensis</name>
    <dbReference type="NCBI Taxonomy" id="2316362"/>
    <lineage>
        <taxon>Eukaryota</taxon>
        <taxon>Fungi</taxon>
        <taxon>Dikarya</taxon>
        <taxon>Basidiomycota</taxon>
        <taxon>Agaricomycotina</taxon>
        <taxon>Agaricomycetes</taxon>
        <taxon>Agaricomycetidae</taxon>
        <taxon>Agaricales</taxon>
        <taxon>Agaricineae</taxon>
        <taxon>Psathyrellaceae</taxon>
        <taxon>Candolleomyces</taxon>
    </lineage>
</organism>
<reference evidence="1 2" key="1">
    <citation type="submission" date="2019-01" db="EMBL/GenBank/DDBJ databases">
        <title>Draft genome sequence of Psathyrella aberdarensis IHI B618.</title>
        <authorList>
            <person name="Buettner E."/>
            <person name="Kellner H."/>
        </authorList>
    </citation>
    <scope>NUCLEOTIDE SEQUENCE [LARGE SCALE GENOMIC DNA]</scope>
    <source>
        <strain evidence="1 2">IHI B618</strain>
    </source>
</reference>
<evidence type="ECO:0000313" key="1">
    <source>
        <dbReference type="EMBL" id="RXW15614.1"/>
    </source>
</evidence>
<evidence type="ECO:0000313" key="2">
    <source>
        <dbReference type="Proteomes" id="UP000290288"/>
    </source>
</evidence>
<dbReference type="Proteomes" id="UP000290288">
    <property type="component" value="Unassembled WGS sequence"/>
</dbReference>
<name>A0A4Q2DAR2_9AGAR</name>
<comment type="caution">
    <text evidence="1">The sequence shown here is derived from an EMBL/GenBank/DDBJ whole genome shotgun (WGS) entry which is preliminary data.</text>
</comment>
<dbReference type="AlphaFoldDB" id="A0A4Q2DAR2"/>
<proteinExistence type="predicted"/>